<keyword evidence="1" id="KW-1133">Transmembrane helix</keyword>
<sequence length="469" mass="50741">MTWRQKVRRVGIPVLVLISLAIIIIGVAAYLTLEHRAEFEVSSLTLSKTSAIIGEEVTVYVEVRNVGSVSGTYRAALVINGEKVQEKEVRLEPGEARTVTFVVVENANGTYIIEVGKLTRSLRVLAPAAFRLSNLAISPSEPEVGQPILISVNVKNVGEVEGTCTLKLKINEATEGTRDVTLAGGAAETVSFRVTIPISGNYVIDVNGLKSSLKVLKPLPGPFSVVEPEPECISITTTPYFAWQSSKNAEKYILEIATSPQFGDTVVYRKELGPDTREHRVDTPLKSLKKYYYRVTAVNERGGTTASNTPGWFTTCLHLPDTVTSLAVSPDGAKAVVTYLSEKTVTVISLMDPPRIIANLTLPKAAKDVAVTYDGKYAVIAGPPGYVLSLDTLTLREIVYDIPVKSWGIVASKVVTAPNSNVAYLVNDLLGANPIVSVLDVASARVTDYIRVYEITSLMTTPVDPYDII</sequence>
<comment type="caution">
    <text evidence="3">The sequence shown here is derived from an EMBL/GenBank/DDBJ whole genome shotgun (WGS) entry which is preliminary data.</text>
</comment>
<feature type="domain" description="Fibronectin type-III" evidence="2">
    <location>
        <begin position="219"/>
        <end position="318"/>
    </location>
</feature>
<dbReference type="AlphaFoldDB" id="A0A7C1P0P2"/>
<keyword evidence="1" id="KW-0812">Transmembrane</keyword>
<dbReference type="Gene3D" id="2.130.10.10">
    <property type="entry name" value="YVTN repeat-like/Quinoprotein amine dehydrogenase"/>
    <property type="match status" value="1"/>
</dbReference>
<protein>
    <recommendedName>
        <fullName evidence="2">Fibronectin type-III domain-containing protein</fullName>
    </recommendedName>
</protein>
<keyword evidence="1" id="KW-0472">Membrane</keyword>
<dbReference type="InterPro" id="IPR011635">
    <property type="entry name" value="CARDB"/>
</dbReference>
<feature type="transmembrane region" description="Helical" evidence="1">
    <location>
        <begin position="12"/>
        <end position="33"/>
    </location>
</feature>
<dbReference type="Gene3D" id="2.60.40.10">
    <property type="entry name" value="Immunoglobulins"/>
    <property type="match status" value="3"/>
</dbReference>
<dbReference type="EMBL" id="DSKP01000029">
    <property type="protein sequence ID" value="HEB48326.1"/>
    <property type="molecule type" value="Genomic_DNA"/>
</dbReference>
<gene>
    <name evidence="3" type="ORF">ENP77_00805</name>
</gene>
<evidence type="ECO:0000259" key="2">
    <source>
        <dbReference type="PROSITE" id="PS50853"/>
    </source>
</evidence>
<dbReference type="PROSITE" id="PS50853">
    <property type="entry name" value="FN3"/>
    <property type="match status" value="1"/>
</dbReference>
<dbReference type="SUPFAM" id="SSF51004">
    <property type="entry name" value="C-terminal (heme d1) domain of cytochrome cd1-nitrite reductase"/>
    <property type="match status" value="1"/>
</dbReference>
<organism evidence="3">
    <name type="scientific">Thermofilum pendens</name>
    <dbReference type="NCBI Taxonomy" id="2269"/>
    <lineage>
        <taxon>Archaea</taxon>
        <taxon>Thermoproteota</taxon>
        <taxon>Thermoprotei</taxon>
        <taxon>Thermofilales</taxon>
        <taxon>Thermofilaceae</taxon>
        <taxon>Thermofilum</taxon>
    </lineage>
</organism>
<dbReference type="InterPro" id="IPR015943">
    <property type="entry name" value="WD40/YVTN_repeat-like_dom_sf"/>
</dbReference>
<reference evidence="3" key="1">
    <citation type="journal article" date="2020" name="mSystems">
        <title>Genome- and Community-Level Interaction Insights into Carbon Utilization and Element Cycling Functions of Hydrothermarchaeota in Hydrothermal Sediment.</title>
        <authorList>
            <person name="Zhou Z."/>
            <person name="Liu Y."/>
            <person name="Xu W."/>
            <person name="Pan J."/>
            <person name="Luo Z.H."/>
            <person name="Li M."/>
        </authorList>
    </citation>
    <scope>NUCLEOTIDE SEQUENCE [LARGE SCALE GENOMIC DNA]</scope>
    <source>
        <strain evidence="3">SpSt-25</strain>
    </source>
</reference>
<name>A0A7C1P0P2_THEPE</name>
<dbReference type="InterPro" id="IPR003961">
    <property type="entry name" value="FN3_dom"/>
</dbReference>
<evidence type="ECO:0000313" key="3">
    <source>
        <dbReference type="EMBL" id="HEB48326.1"/>
    </source>
</evidence>
<proteinExistence type="predicted"/>
<dbReference type="Pfam" id="PF07705">
    <property type="entry name" value="CARDB"/>
    <property type="match status" value="2"/>
</dbReference>
<dbReference type="InterPro" id="IPR013783">
    <property type="entry name" value="Ig-like_fold"/>
</dbReference>
<dbReference type="InterPro" id="IPR011048">
    <property type="entry name" value="Haem_d1_sf"/>
</dbReference>
<evidence type="ECO:0000256" key="1">
    <source>
        <dbReference type="SAM" id="Phobius"/>
    </source>
</evidence>
<dbReference type="InterPro" id="IPR036116">
    <property type="entry name" value="FN3_sf"/>
</dbReference>
<dbReference type="SUPFAM" id="SSF49265">
    <property type="entry name" value="Fibronectin type III"/>
    <property type="match status" value="1"/>
</dbReference>
<accession>A0A7C1P0P2</accession>